<reference evidence="2" key="1">
    <citation type="journal article" date="2020" name="Stud. Mycol.">
        <title>101 Dothideomycetes genomes: a test case for predicting lifestyles and emergence of pathogens.</title>
        <authorList>
            <person name="Haridas S."/>
            <person name="Albert R."/>
            <person name="Binder M."/>
            <person name="Bloem J."/>
            <person name="Labutti K."/>
            <person name="Salamov A."/>
            <person name="Andreopoulos B."/>
            <person name="Baker S."/>
            <person name="Barry K."/>
            <person name="Bills G."/>
            <person name="Bluhm B."/>
            <person name="Cannon C."/>
            <person name="Castanera R."/>
            <person name="Culley D."/>
            <person name="Daum C."/>
            <person name="Ezra D."/>
            <person name="Gonzalez J."/>
            <person name="Henrissat B."/>
            <person name="Kuo A."/>
            <person name="Liang C."/>
            <person name="Lipzen A."/>
            <person name="Lutzoni F."/>
            <person name="Magnuson J."/>
            <person name="Mondo S."/>
            <person name="Nolan M."/>
            <person name="Ohm R."/>
            <person name="Pangilinan J."/>
            <person name="Park H.-J."/>
            <person name="Ramirez L."/>
            <person name="Alfaro M."/>
            <person name="Sun H."/>
            <person name="Tritt A."/>
            <person name="Yoshinaga Y."/>
            <person name="Zwiers L.-H."/>
            <person name="Turgeon B."/>
            <person name="Goodwin S."/>
            <person name="Spatafora J."/>
            <person name="Crous P."/>
            <person name="Grigoriev I."/>
        </authorList>
    </citation>
    <scope>NUCLEOTIDE SEQUENCE</scope>
    <source>
        <strain evidence="2">CBS 262.69</strain>
    </source>
</reference>
<keyword evidence="3" id="KW-1185">Reference proteome</keyword>
<dbReference type="Proteomes" id="UP000799640">
    <property type="component" value="Unassembled WGS sequence"/>
</dbReference>
<evidence type="ECO:0000313" key="3">
    <source>
        <dbReference type="Proteomes" id="UP000799640"/>
    </source>
</evidence>
<feature type="region of interest" description="Disordered" evidence="1">
    <location>
        <begin position="26"/>
        <end position="49"/>
    </location>
</feature>
<dbReference type="AlphaFoldDB" id="A0A6G1I2Z0"/>
<feature type="compositionally biased region" description="Basic and acidic residues" evidence="1">
    <location>
        <begin position="34"/>
        <end position="46"/>
    </location>
</feature>
<protein>
    <submittedName>
        <fullName evidence="2">Uncharacterized protein</fullName>
    </submittedName>
</protein>
<evidence type="ECO:0000256" key="1">
    <source>
        <dbReference type="SAM" id="MobiDB-lite"/>
    </source>
</evidence>
<dbReference type="EMBL" id="ML996691">
    <property type="protein sequence ID" value="KAF2402554.1"/>
    <property type="molecule type" value="Genomic_DNA"/>
</dbReference>
<accession>A0A6G1I2Z0</accession>
<proteinExistence type="predicted"/>
<name>A0A6G1I2Z0_9PEZI</name>
<sequence length="72" mass="7955">MTYELNPASPTINLKHFHATTIAPNLVSQTHTTPAEHHEDHSHPREPWGPAADTGLFSLNVISQNLLVLFSC</sequence>
<organism evidence="2 3">
    <name type="scientific">Trichodelitschia bisporula</name>
    <dbReference type="NCBI Taxonomy" id="703511"/>
    <lineage>
        <taxon>Eukaryota</taxon>
        <taxon>Fungi</taxon>
        <taxon>Dikarya</taxon>
        <taxon>Ascomycota</taxon>
        <taxon>Pezizomycotina</taxon>
        <taxon>Dothideomycetes</taxon>
        <taxon>Dothideomycetes incertae sedis</taxon>
        <taxon>Phaeotrichales</taxon>
        <taxon>Phaeotrichaceae</taxon>
        <taxon>Trichodelitschia</taxon>
    </lineage>
</organism>
<gene>
    <name evidence="2" type="ORF">EJ06DRAFT_528667</name>
</gene>
<evidence type="ECO:0000313" key="2">
    <source>
        <dbReference type="EMBL" id="KAF2402554.1"/>
    </source>
</evidence>